<dbReference type="AlphaFoldDB" id="A0A9X6JHF2"/>
<keyword evidence="5" id="KW-0131">Cell cycle</keyword>
<dbReference type="GO" id="GO:0003677">
    <property type="term" value="F:DNA binding"/>
    <property type="evidence" value="ECO:0007669"/>
    <property type="project" value="InterPro"/>
</dbReference>
<sequence>MLELLLIPIVSFGYALVSDKFKRKDDDKKKIQVFFEVSGIAIKRDDRLYYPKFQKQIDDDRSTTYIYNLPVGMPSKIIQKVEDVVSEGLNKPVRIQYDNYQLSIRVFRKEIPKKWEWSMDLIQECEWRVPIGQSLEELICHDFDKTPHMTLGGLTRMGKTVFLKNVFTSLTVANPEYVYFYIIDLKGGLEFGPYKNVQQVESIAEKPIEAFQVLSMILQKMEEKMLFMKENHYTNVVETNIRERYFIIVDEGAELCPDKSMNREQQKLLGACQQMLSHIARIGGALGFRLIFCTQYPTGDTLPRQVKQNSDAKLGFRLPTATASQVVIDEPGLESIHSIPGRAIFKTDRLTEVQVPYISNETMWNVLKQYEVEKHEYTNAHQIESSDDDSDLD</sequence>
<evidence type="ECO:0000259" key="4">
    <source>
        <dbReference type="PROSITE" id="PS50901"/>
    </source>
</evidence>
<dbReference type="GO" id="GO:0051301">
    <property type="term" value="P:cell division"/>
    <property type="evidence" value="ECO:0007669"/>
    <property type="project" value="UniProtKB-KW"/>
</dbReference>
<dbReference type="PANTHER" id="PTHR22683">
    <property type="entry name" value="SPORULATION PROTEIN RELATED"/>
    <property type="match status" value="1"/>
</dbReference>
<evidence type="ECO:0000256" key="1">
    <source>
        <dbReference type="ARBA" id="ARBA00022741"/>
    </source>
</evidence>
<dbReference type="GO" id="GO:0005524">
    <property type="term" value="F:ATP binding"/>
    <property type="evidence" value="ECO:0007669"/>
    <property type="project" value="UniProtKB-UniRule"/>
</dbReference>
<feature type="binding site" evidence="3">
    <location>
        <begin position="153"/>
        <end position="160"/>
    </location>
    <ligand>
        <name>ATP</name>
        <dbReference type="ChEBI" id="CHEBI:30616"/>
    </ligand>
</feature>
<dbReference type="InterPro" id="IPR050206">
    <property type="entry name" value="FtsK/SpoIIIE/SftA"/>
</dbReference>
<keyword evidence="2 3" id="KW-0067">ATP-binding</keyword>
<accession>A0A9X6JHF2</accession>
<keyword evidence="1 3" id="KW-0547">Nucleotide-binding</keyword>
<evidence type="ECO:0000313" key="5">
    <source>
        <dbReference type="EMBL" id="OTZ65759.1"/>
    </source>
</evidence>
<organism evidence="5 6">
    <name type="scientific">Bacillus thuringiensis serovar kumamotoensis</name>
    <dbReference type="NCBI Taxonomy" id="132267"/>
    <lineage>
        <taxon>Bacteria</taxon>
        <taxon>Bacillati</taxon>
        <taxon>Bacillota</taxon>
        <taxon>Bacilli</taxon>
        <taxon>Bacillales</taxon>
        <taxon>Bacillaceae</taxon>
        <taxon>Bacillus</taxon>
        <taxon>Bacillus cereus group</taxon>
    </lineage>
</organism>
<evidence type="ECO:0000256" key="2">
    <source>
        <dbReference type="ARBA" id="ARBA00022840"/>
    </source>
</evidence>
<keyword evidence="5" id="KW-0132">Cell division</keyword>
<evidence type="ECO:0000313" key="6">
    <source>
        <dbReference type="Proteomes" id="UP000195087"/>
    </source>
</evidence>
<proteinExistence type="predicted"/>
<dbReference type="Proteomes" id="UP000195087">
    <property type="component" value="Unassembled WGS sequence"/>
</dbReference>
<gene>
    <name evidence="5" type="ORF">BK769_34245</name>
</gene>
<protein>
    <submittedName>
        <fullName evidence="5">Cell division protein FtsK</fullName>
    </submittedName>
</protein>
<dbReference type="InterPro" id="IPR002543">
    <property type="entry name" value="FtsK_dom"/>
</dbReference>
<dbReference type="RefSeq" id="WP_086392885.1">
    <property type="nucleotide sequence ID" value="NZ_NFEH01000133.1"/>
</dbReference>
<feature type="domain" description="FtsK" evidence="4">
    <location>
        <begin position="135"/>
        <end position="325"/>
    </location>
</feature>
<evidence type="ECO:0000256" key="3">
    <source>
        <dbReference type="PROSITE-ProRule" id="PRU00289"/>
    </source>
</evidence>
<dbReference type="InterPro" id="IPR027417">
    <property type="entry name" value="P-loop_NTPase"/>
</dbReference>
<dbReference type="SUPFAM" id="SSF52540">
    <property type="entry name" value="P-loop containing nucleoside triphosphate hydrolases"/>
    <property type="match status" value="1"/>
</dbReference>
<dbReference type="PANTHER" id="PTHR22683:SF1">
    <property type="entry name" value="TYPE VII SECRETION SYSTEM PROTEIN ESSC"/>
    <property type="match status" value="1"/>
</dbReference>
<dbReference type="EMBL" id="NFEH01000133">
    <property type="protein sequence ID" value="OTZ65759.1"/>
    <property type="molecule type" value="Genomic_DNA"/>
</dbReference>
<dbReference type="PROSITE" id="PS50901">
    <property type="entry name" value="FTSK"/>
    <property type="match status" value="1"/>
</dbReference>
<name>A0A9X6JHF2_BACUK</name>
<dbReference type="Gene3D" id="3.40.50.300">
    <property type="entry name" value="P-loop containing nucleotide triphosphate hydrolases"/>
    <property type="match status" value="1"/>
</dbReference>
<comment type="caution">
    <text evidence="5">The sequence shown here is derived from an EMBL/GenBank/DDBJ whole genome shotgun (WGS) entry which is preliminary data.</text>
</comment>
<reference evidence="5 6" key="1">
    <citation type="submission" date="2016-10" db="EMBL/GenBank/DDBJ databases">
        <title>Comparative genomics of Bacillus thuringiensis reveals a path to pathogens against multiple invertebrate hosts.</title>
        <authorList>
            <person name="Zheng J."/>
            <person name="Gao Q."/>
            <person name="Liu H."/>
            <person name="Peng D."/>
            <person name="Ruan L."/>
            <person name="Sun M."/>
        </authorList>
    </citation>
    <scope>NUCLEOTIDE SEQUENCE [LARGE SCALE GENOMIC DNA]</scope>
    <source>
        <strain evidence="5">BGSC 4W1</strain>
    </source>
</reference>
<dbReference type="Pfam" id="PF01580">
    <property type="entry name" value="FtsK_SpoIIIE"/>
    <property type="match status" value="1"/>
</dbReference>